<evidence type="ECO:0000256" key="3">
    <source>
        <dbReference type="ARBA" id="ARBA00004486"/>
    </source>
</evidence>
<evidence type="ECO:0000256" key="20">
    <source>
        <dbReference type="ARBA" id="ARBA00023273"/>
    </source>
</evidence>
<keyword evidence="8" id="KW-1003">Cell membrane</keyword>
<comment type="similarity">
    <text evidence="6">Belongs to the SCF family.</text>
</comment>
<dbReference type="PANTHER" id="PTHR11574">
    <property type="entry name" value="KIT LIGAND"/>
    <property type="match status" value="1"/>
</dbReference>
<dbReference type="GO" id="GO:0007155">
    <property type="term" value="P:cell adhesion"/>
    <property type="evidence" value="ECO:0007669"/>
    <property type="project" value="UniProtKB-KW"/>
</dbReference>
<feature type="transmembrane region" description="Helical" evidence="24">
    <location>
        <begin position="206"/>
        <end position="224"/>
    </location>
</feature>
<name>A0ABD0WFI2_UMBPY</name>
<proteinExistence type="inferred from homology"/>
<organism evidence="26 27">
    <name type="scientific">Umbra pygmaea</name>
    <name type="common">Eastern mudminnow</name>
    <dbReference type="NCBI Taxonomy" id="75934"/>
    <lineage>
        <taxon>Eukaryota</taxon>
        <taxon>Metazoa</taxon>
        <taxon>Chordata</taxon>
        <taxon>Craniata</taxon>
        <taxon>Vertebrata</taxon>
        <taxon>Euteleostomi</taxon>
        <taxon>Actinopterygii</taxon>
        <taxon>Neopterygii</taxon>
        <taxon>Teleostei</taxon>
        <taxon>Protacanthopterygii</taxon>
        <taxon>Esociformes</taxon>
        <taxon>Umbridae</taxon>
        <taxon>Umbra</taxon>
    </lineage>
</organism>
<dbReference type="PANTHER" id="PTHR11574:SF0">
    <property type="entry name" value="KIT LIGAND"/>
    <property type="match status" value="1"/>
</dbReference>
<evidence type="ECO:0000313" key="27">
    <source>
        <dbReference type="Proteomes" id="UP001557470"/>
    </source>
</evidence>
<evidence type="ECO:0000256" key="6">
    <source>
        <dbReference type="ARBA" id="ARBA00010419"/>
    </source>
</evidence>
<keyword evidence="20" id="KW-0966">Cell projection</keyword>
<evidence type="ECO:0000256" key="11">
    <source>
        <dbReference type="ARBA" id="ARBA00022692"/>
    </source>
</evidence>
<dbReference type="Pfam" id="PF02404">
    <property type="entry name" value="SCF"/>
    <property type="match status" value="1"/>
</dbReference>
<evidence type="ECO:0000256" key="10">
    <source>
        <dbReference type="ARBA" id="ARBA00022525"/>
    </source>
</evidence>
<evidence type="ECO:0000256" key="19">
    <source>
        <dbReference type="ARBA" id="ARBA00023212"/>
    </source>
</evidence>
<evidence type="ECO:0000256" key="15">
    <source>
        <dbReference type="ARBA" id="ARBA00023030"/>
    </source>
</evidence>
<evidence type="ECO:0000256" key="22">
    <source>
        <dbReference type="ARBA" id="ARBA00032898"/>
    </source>
</evidence>
<dbReference type="GO" id="GO:0005856">
    <property type="term" value="C:cytoskeleton"/>
    <property type="evidence" value="ECO:0007669"/>
    <property type="project" value="UniProtKB-SubCell"/>
</dbReference>
<sequence>MKKPKIWIHICVHLLLCIITLGHSREFGNPVTDDFTSISLLKQNIPKDYKIPFKYIPKEVGGMCWVELNIFNLELSLQELAEKFGNISSNKYNITILIAVLKDKRFALKNLETVMNDFECHYLEEKWETGRYFHYVENILKMYNSNKDSPNDCDPPPCPTTAMTETTTMLPYSISDSVSLPECDISGPDCTRNERRTFLPEVVEKSLLSLLVVPIVATVFLVMWKVRSRRNQALSDEHSNVEGGLFTGNEGNLAPPLEETSEKNRLNIIETV</sequence>
<keyword evidence="16 24" id="KW-0472">Membrane</keyword>
<keyword evidence="12 25" id="KW-0732">Signal</keyword>
<keyword evidence="27" id="KW-1185">Reference proteome</keyword>
<evidence type="ECO:0000256" key="2">
    <source>
        <dbReference type="ARBA" id="ARBA00004251"/>
    </source>
</evidence>
<keyword evidence="15" id="KW-0339">Growth factor</keyword>
<dbReference type="GO" id="GO:0005576">
    <property type="term" value="C:extracellular region"/>
    <property type="evidence" value="ECO:0007669"/>
    <property type="project" value="UniProtKB-SubCell"/>
</dbReference>
<evidence type="ECO:0000256" key="7">
    <source>
        <dbReference type="ARBA" id="ARBA00017304"/>
    </source>
</evidence>
<reference evidence="26 27" key="1">
    <citation type="submission" date="2024-06" db="EMBL/GenBank/DDBJ databases">
        <authorList>
            <person name="Pan Q."/>
            <person name="Wen M."/>
            <person name="Jouanno E."/>
            <person name="Zahm M."/>
            <person name="Klopp C."/>
            <person name="Cabau C."/>
            <person name="Louis A."/>
            <person name="Berthelot C."/>
            <person name="Parey E."/>
            <person name="Roest Crollius H."/>
            <person name="Montfort J."/>
            <person name="Robinson-Rechavi M."/>
            <person name="Bouchez O."/>
            <person name="Lampietro C."/>
            <person name="Lopez Roques C."/>
            <person name="Donnadieu C."/>
            <person name="Postlethwait J."/>
            <person name="Bobe J."/>
            <person name="Verreycken H."/>
            <person name="Guiguen Y."/>
        </authorList>
    </citation>
    <scope>NUCLEOTIDE SEQUENCE [LARGE SCALE GENOMIC DNA]</scope>
    <source>
        <strain evidence="26">Up_M1</strain>
        <tissue evidence="26">Testis</tissue>
    </source>
</reference>
<dbReference type="GO" id="GO:0008083">
    <property type="term" value="F:growth factor activity"/>
    <property type="evidence" value="ECO:0007669"/>
    <property type="project" value="UniProtKB-KW"/>
</dbReference>
<feature type="chain" id="PRO_5044875392" description="Kit ligand" evidence="25">
    <location>
        <begin position="25"/>
        <end position="272"/>
    </location>
</feature>
<evidence type="ECO:0000256" key="9">
    <source>
        <dbReference type="ARBA" id="ARBA00022490"/>
    </source>
</evidence>
<dbReference type="AlphaFoldDB" id="A0ABD0WFI2"/>
<evidence type="ECO:0000256" key="4">
    <source>
        <dbReference type="ARBA" id="ARBA00004510"/>
    </source>
</evidence>
<evidence type="ECO:0000256" key="23">
    <source>
        <dbReference type="ARBA" id="ARBA00033123"/>
    </source>
</evidence>
<evidence type="ECO:0000256" key="18">
    <source>
        <dbReference type="ARBA" id="ARBA00023180"/>
    </source>
</evidence>
<evidence type="ECO:0000256" key="21">
    <source>
        <dbReference type="ARBA" id="ARBA00030364"/>
    </source>
</evidence>
<dbReference type="GO" id="GO:0005886">
    <property type="term" value="C:plasma membrane"/>
    <property type="evidence" value="ECO:0007669"/>
    <property type="project" value="UniProtKB-SubCell"/>
</dbReference>
<accession>A0ABD0WFI2</accession>
<dbReference type="Proteomes" id="UP001557470">
    <property type="component" value="Unassembled WGS sequence"/>
</dbReference>
<keyword evidence="11 24" id="KW-0812">Transmembrane</keyword>
<evidence type="ECO:0000256" key="8">
    <source>
        <dbReference type="ARBA" id="ARBA00022475"/>
    </source>
</evidence>
<dbReference type="GO" id="GO:0030175">
    <property type="term" value="C:filopodium"/>
    <property type="evidence" value="ECO:0007669"/>
    <property type="project" value="UniProtKB-SubCell"/>
</dbReference>
<keyword evidence="13" id="KW-0130">Cell adhesion</keyword>
<keyword evidence="17" id="KW-1015">Disulfide bond</keyword>
<keyword evidence="19" id="KW-0206">Cytoskeleton</keyword>
<dbReference type="EMBL" id="JAGEUA010000008">
    <property type="protein sequence ID" value="KAL0968643.1"/>
    <property type="molecule type" value="Genomic_DNA"/>
</dbReference>
<feature type="signal peptide" evidence="25">
    <location>
        <begin position="1"/>
        <end position="24"/>
    </location>
</feature>
<evidence type="ECO:0000256" key="5">
    <source>
        <dbReference type="ARBA" id="ARBA00004613"/>
    </source>
</evidence>
<evidence type="ECO:0000256" key="13">
    <source>
        <dbReference type="ARBA" id="ARBA00022889"/>
    </source>
</evidence>
<dbReference type="GO" id="GO:0030027">
    <property type="term" value="C:lamellipodium"/>
    <property type="evidence" value="ECO:0007669"/>
    <property type="project" value="UniProtKB-SubCell"/>
</dbReference>
<protein>
    <recommendedName>
        <fullName evidence="7">Kit ligand</fullName>
    </recommendedName>
    <alternativeName>
        <fullName evidence="21">Mast cell growth factor</fullName>
    </alternativeName>
    <alternativeName>
        <fullName evidence="23">Stem cell factor</fullName>
    </alternativeName>
    <alternativeName>
        <fullName evidence="22">c-Kit ligand</fullName>
    </alternativeName>
</protein>
<evidence type="ECO:0000256" key="1">
    <source>
        <dbReference type="ARBA" id="ARBA00004245"/>
    </source>
</evidence>
<dbReference type="InterPro" id="IPR003452">
    <property type="entry name" value="SCF"/>
</dbReference>
<dbReference type="Gene3D" id="1.20.1250.10">
    <property type="match status" value="1"/>
</dbReference>
<comment type="subcellular location">
    <subcellularLocation>
        <location evidence="2">Cell membrane</location>
        <topology evidence="2">Single-pass type I membrane protein</topology>
    </subcellularLocation>
    <subcellularLocation>
        <location evidence="3">Cell projection</location>
        <location evidence="3">Filopodium</location>
    </subcellularLocation>
    <subcellularLocation>
        <location evidence="4">Cell projection</location>
        <location evidence="4">Lamellipodium</location>
    </subcellularLocation>
    <subcellularLocation>
        <location evidence="1">Cytoplasm</location>
        <location evidence="1">Cytoskeleton</location>
    </subcellularLocation>
    <subcellularLocation>
        <location evidence="5">Secreted</location>
    </subcellularLocation>
</comment>
<gene>
    <name evidence="26" type="ORF">UPYG_G00269560</name>
</gene>
<keyword evidence="10" id="KW-0964">Secreted</keyword>
<keyword evidence="14 24" id="KW-1133">Transmembrane helix</keyword>
<evidence type="ECO:0000256" key="16">
    <source>
        <dbReference type="ARBA" id="ARBA00023136"/>
    </source>
</evidence>
<evidence type="ECO:0000313" key="26">
    <source>
        <dbReference type="EMBL" id="KAL0968643.1"/>
    </source>
</evidence>
<evidence type="ECO:0000256" key="12">
    <source>
        <dbReference type="ARBA" id="ARBA00022729"/>
    </source>
</evidence>
<keyword evidence="9" id="KW-0963">Cytoplasm</keyword>
<keyword evidence="18" id="KW-0325">Glycoprotein</keyword>
<evidence type="ECO:0000256" key="25">
    <source>
        <dbReference type="SAM" id="SignalP"/>
    </source>
</evidence>
<dbReference type="InterPro" id="IPR009079">
    <property type="entry name" value="4_helix_cytokine-like_core"/>
</dbReference>
<evidence type="ECO:0000256" key="17">
    <source>
        <dbReference type="ARBA" id="ARBA00023157"/>
    </source>
</evidence>
<evidence type="ECO:0000256" key="14">
    <source>
        <dbReference type="ARBA" id="ARBA00022989"/>
    </source>
</evidence>
<evidence type="ECO:0000256" key="24">
    <source>
        <dbReference type="SAM" id="Phobius"/>
    </source>
</evidence>
<comment type="caution">
    <text evidence="26">The sequence shown here is derived from an EMBL/GenBank/DDBJ whole genome shotgun (WGS) entry which is preliminary data.</text>
</comment>
<dbReference type="SUPFAM" id="SSF47266">
    <property type="entry name" value="4-helical cytokines"/>
    <property type="match status" value="1"/>
</dbReference>